<dbReference type="Proteomes" id="UP000475862">
    <property type="component" value="Unassembled WGS sequence"/>
</dbReference>
<comment type="caution">
    <text evidence="1">The sequence shown here is derived from an EMBL/GenBank/DDBJ whole genome shotgun (WGS) entry which is preliminary data.</text>
</comment>
<name>A0A6G0T0A6_APHGL</name>
<proteinExistence type="predicted"/>
<organism evidence="1 2">
    <name type="scientific">Aphis glycines</name>
    <name type="common">Soybean aphid</name>
    <dbReference type="NCBI Taxonomy" id="307491"/>
    <lineage>
        <taxon>Eukaryota</taxon>
        <taxon>Metazoa</taxon>
        <taxon>Ecdysozoa</taxon>
        <taxon>Arthropoda</taxon>
        <taxon>Hexapoda</taxon>
        <taxon>Insecta</taxon>
        <taxon>Pterygota</taxon>
        <taxon>Neoptera</taxon>
        <taxon>Paraneoptera</taxon>
        <taxon>Hemiptera</taxon>
        <taxon>Sternorrhyncha</taxon>
        <taxon>Aphidomorpha</taxon>
        <taxon>Aphidoidea</taxon>
        <taxon>Aphididae</taxon>
        <taxon>Aphidini</taxon>
        <taxon>Aphis</taxon>
        <taxon>Aphis</taxon>
    </lineage>
</organism>
<evidence type="ECO:0000313" key="1">
    <source>
        <dbReference type="EMBL" id="KAE9523361.1"/>
    </source>
</evidence>
<accession>A0A6G0T0A6</accession>
<dbReference type="AlphaFoldDB" id="A0A6G0T0A6"/>
<dbReference type="EMBL" id="VYZN01000080">
    <property type="protein sequence ID" value="KAE9523361.1"/>
    <property type="molecule type" value="Genomic_DNA"/>
</dbReference>
<evidence type="ECO:0000313" key="2">
    <source>
        <dbReference type="Proteomes" id="UP000475862"/>
    </source>
</evidence>
<reference evidence="1 2" key="1">
    <citation type="submission" date="2019-08" db="EMBL/GenBank/DDBJ databases">
        <title>The genome of the soybean aphid Biotype 1, its phylome, world population structure and adaptation to the North American continent.</title>
        <authorList>
            <person name="Giordano R."/>
            <person name="Donthu R.K."/>
            <person name="Hernandez A.G."/>
            <person name="Wright C.L."/>
            <person name="Zimin A.V."/>
        </authorList>
    </citation>
    <scope>NUCLEOTIDE SEQUENCE [LARGE SCALE GENOMIC DNA]</scope>
    <source>
        <tissue evidence="1">Whole aphids</tissue>
    </source>
</reference>
<keyword evidence="2" id="KW-1185">Reference proteome</keyword>
<protein>
    <submittedName>
        <fullName evidence="1">Uncharacterized protein</fullName>
    </submittedName>
</protein>
<gene>
    <name evidence="1" type="ORF">AGLY_016309</name>
</gene>
<sequence length="196" mass="23148">MFLGSARPLSISGKEILMLSPIVEIKLLKNETSYLRYLLKKKRIHQYQLTITSVQSKKDSAKRRLATLNIVIIKTLKPNYMYELYEYPINWCACVKDMQTQQESNDLINAGFTFVIYNVTVDYIKTFRENYDVLPKIKQALGMYIYYSLKIILNLYLNNELLCEKELIKLFVSICFLEIQLNIILRIIRQHILSFL</sequence>